<dbReference type="Proteomes" id="UP000006094">
    <property type="component" value="Chromosome"/>
</dbReference>
<evidence type="ECO:0008006" key="3">
    <source>
        <dbReference type="Google" id="ProtNLM"/>
    </source>
</evidence>
<accession>K0B2X5</accession>
<dbReference type="InterPro" id="IPR042274">
    <property type="entry name" value="YycH/YycI_2"/>
</dbReference>
<dbReference type="Gene3D" id="3.30.310.160">
    <property type="entry name" value="YycH protein, domain 2"/>
    <property type="match status" value="1"/>
</dbReference>
<proteinExistence type="predicted"/>
<dbReference type="KEGG" id="cad:Curi_c28320"/>
<keyword evidence="2" id="KW-1185">Reference proteome</keyword>
<reference evidence="1 2" key="1">
    <citation type="journal article" date="2012" name="PLoS ONE">
        <title>The purine-utilizing bacterium Clostridium acidurici 9a: a genome-guided metabolic reconsideration.</title>
        <authorList>
            <person name="Hartwich K."/>
            <person name="Poehlein A."/>
            <person name="Daniel R."/>
        </authorList>
    </citation>
    <scope>NUCLEOTIDE SEQUENCE [LARGE SCALE GENOMIC DNA]</scope>
    <source>
        <strain evidence="2">ATCC 7906 / DSM 604 / BCRC 14475 / CIP 104303 / KCTC 5404 / NCIMB 10678 / 9a</strain>
    </source>
</reference>
<name>K0B2X5_GOTA9</name>
<sequence>MNREILKTLLLAFLVIMSIYFSKGLWDRTVHNSSESHREKINVNDPNKKKYELSDVIVPQKILVNFSENNRTVIYSKDEYDLWDEGKKSLDSVFNDKNLRTSRLSKEKYNELSSNKSINFQFSEALYTNMIGKILGIEIPKDIYKNIETINSIYFSLSEESFIVISNDKDRLMIKSSTIDLKRLKSIIYELENSEYTNFYKLEEVLGIKSDVYIPVNTKNIIPSIHISKRYNIDGETKIDDNMAELFFDKGIEYIKKIEENNGSSIYIDGDNILKIYPDGRLEYMGPIENNNENNLYSSLKKAVDFITDHMGWPENVYLSSINNKNLDGEDSKGYVFTFRYKLNGFTVMSNREDIQDKIEVEVVNGSVISYKSRIWNNMDIYNNRYRDSSDPILSAFEIIDDNFLFLKEKYLQNINSNTKDINSEDINDKVKNSITDVYLAYYGDLAGGQEILQPVWVIEILGDKYVFDAYSGEVKS</sequence>
<dbReference type="STRING" id="1128398.Curi_c28320"/>
<dbReference type="eggNOG" id="COG4863">
    <property type="taxonomic scope" value="Bacteria"/>
</dbReference>
<dbReference type="AlphaFoldDB" id="K0B2X5"/>
<evidence type="ECO:0000313" key="1">
    <source>
        <dbReference type="EMBL" id="AFS79824.1"/>
    </source>
</evidence>
<protein>
    <recommendedName>
        <fullName evidence="3">Regulatory protein YycH domain-containing protein</fullName>
    </recommendedName>
</protein>
<evidence type="ECO:0000313" key="2">
    <source>
        <dbReference type="Proteomes" id="UP000006094"/>
    </source>
</evidence>
<dbReference type="HOGENOM" id="CLU_559783_0_0_9"/>
<dbReference type="EMBL" id="CP003326">
    <property type="protein sequence ID" value="AFS79824.1"/>
    <property type="molecule type" value="Genomic_DNA"/>
</dbReference>
<dbReference type="OrthoDB" id="1696612at2"/>
<gene>
    <name evidence="1" type="ordered locus">Curi_c28320</name>
</gene>
<organism evidence="1 2">
    <name type="scientific">Gottschalkia acidurici (strain ATCC 7906 / DSM 604 / BCRC 14475 / CIP 104303 / KCTC 5404 / NCIMB 10678 / 9a)</name>
    <name type="common">Clostridium acidurici</name>
    <dbReference type="NCBI Taxonomy" id="1128398"/>
    <lineage>
        <taxon>Bacteria</taxon>
        <taxon>Bacillati</taxon>
        <taxon>Bacillota</taxon>
        <taxon>Tissierellia</taxon>
        <taxon>Tissierellales</taxon>
        <taxon>Gottschalkiaceae</taxon>
        <taxon>Gottschalkia</taxon>
    </lineage>
</organism>
<dbReference type="RefSeq" id="WP_014968958.1">
    <property type="nucleotide sequence ID" value="NC_018664.1"/>
</dbReference>